<dbReference type="AlphaFoldDB" id="A0AAE0L8C3"/>
<dbReference type="EMBL" id="LGRX02007212">
    <property type="protein sequence ID" value="KAK3275465.1"/>
    <property type="molecule type" value="Genomic_DNA"/>
</dbReference>
<evidence type="ECO:0000313" key="2">
    <source>
        <dbReference type="Proteomes" id="UP001190700"/>
    </source>
</evidence>
<keyword evidence="2" id="KW-1185">Reference proteome</keyword>
<organism evidence="1 2">
    <name type="scientific">Cymbomonas tetramitiformis</name>
    <dbReference type="NCBI Taxonomy" id="36881"/>
    <lineage>
        <taxon>Eukaryota</taxon>
        <taxon>Viridiplantae</taxon>
        <taxon>Chlorophyta</taxon>
        <taxon>Pyramimonadophyceae</taxon>
        <taxon>Pyramimonadales</taxon>
        <taxon>Pyramimonadaceae</taxon>
        <taxon>Cymbomonas</taxon>
    </lineage>
</organism>
<comment type="caution">
    <text evidence="1">The sequence shown here is derived from an EMBL/GenBank/DDBJ whole genome shotgun (WGS) entry which is preliminary data.</text>
</comment>
<accession>A0AAE0L8C3</accession>
<sequence length="298" mass="32253">MHVKHLSAICDDGQVFGLREENSRPIKQEKLIYYSQSAIEFLRRVDATKEFGSNLVDDPKKEFLEEFDSMSLNKEPLRGSAAPLLPEAVVVSTLETPAEEDDWLDWICEPASDKISAPKVLTGSCTAMREFPTLASGYAACQAESCAFPFVVRQSADFIACASEATIRAALTLEPEVKGFDARDGTFGYLPGRDALGLFDAGAGKLNIIDAEASLNTTACNAADMLPAAMCNLPGAEVVNPRLRLAYVLSPLATVPGSLGHLHVDPLMGSGWQYIASGLKTWRLRVLPLWLAALCRDG</sequence>
<dbReference type="Proteomes" id="UP001190700">
    <property type="component" value="Unassembled WGS sequence"/>
</dbReference>
<gene>
    <name evidence="1" type="ORF">CYMTET_16408</name>
</gene>
<protein>
    <submittedName>
        <fullName evidence="1">Uncharacterized protein</fullName>
    </submittedName>
</protein>
<evidence type="ECO:0000313" key="1">
    <source>
        <dbReference type="EMBL" id="KAK3275465.1"/>
    </source>
</evidence>
<reference evidence="1 2" key="1">
    <citation type="journal article" date="2015" name="Genome Biol. Evol.">
        <title>Comparative Genomics of a Bacterivorous Green Alga Reveals Evolutionary Causalities and Consequences of Phago-Mixotrophic Mode of Nutrition.</title>
        <authorList>
            <person name="Burns J.A."/>
            <person name="Paasch A."/>
            <person name="Narechania A."/>
            <person name="Kim E."/>
        </authorList>
    </citation>
    <scope>NUCLEOTIDE SEQUENCE [LARGE SCALE GENOMIC DNA]</scope>
    <source>
        <strain evidence="1 2">PLY_AMNH</strain>
    </source>
</reference>
<name>A0AAE0L8C3_9CHLO</name>
<proteinExistence type="predicted"/>